<feature type="transmembrane region" description="Helical" evidence="1">
    <location>
        <begin position="72"/>
        <end position="91"/>
    </location>
</feature>
<keyword evidence="1" id="KW-0472">Membrane</keyword>
<reference evidence="2 3" key="1">
    <citation type="submission" date="2019-02" db="EMBL/GenBank/DDBJ databases">
        <title>Deep-cultivation of Planctomycetes and their phenomic and genomic characterization uncovers novel biology.</title>
        <authorList>
            <person name="Wiegand S."/>
            <person name="Jogler M."/>
            <person name="Boedeker C."/>
            <person name="Pinto D."/>
            <person name="Vollmers J."/>
            <person name="Rivas-Marin E."/>
            <person name="Kohn T."/>
            <person name="Peeters S.H."/>
            <person name="Heuer A."/>
            <person name="Rast P."/>
            <person name="Oberbeckmann S."/>
            <person name="Bunk B."/>
            <person name="Jeske O."/>
            <person name="Meyerdierks A."/>
            <person name="Storesund J.E."/>
            <person name="Kallscheuer N."/>
            <person name="Luecker S."/>
            <person name="Lage O.M."/>
            <person name="Pohl T."/>
            <person name="Merkel B.J."/>
            <person name="Hornburger P."/>
            <person name="Mueller R.-W."/>
            <person name="Bruemmer F."/>
            <person name="Labrenz M."/>
            <person name="Spormann A.M."/>
            <person name="Op den Camp H."/>
            <person name="Overmann J."/>
            <person name="Amann R."/>
            <person name="Jetten M.S.M."/>
            <person name="Mascher T."/>
            <person name="Medema M.H."/>
            <person name="Devos D.P."/>
            <person name="Kaster A.-K."/>
            <person name="Ovreas L."/>
            <person name="Rohde M."/>
            <person name="Galperin M.Y."/>
            <person name="Jogler C."/>
        </authorList>
    </citation>
    <scope>NUCLEOTIDE SEQUENCE [LARGE SCALE GENOMIC DNA]</scope>
    <source>
        <strain evidence="2 3">K22_7</strain>
    </source>
</reference>
<proteinExistence type="predicted"/>
<dbReference type="RefSeq" id="WP_246145821.1">
    <property type="nucleotide sequence ID" value="NZ_CP036525.1"/>
</dbReference>
<keyword evidence="1" id="KW-0812">Transmembrane</keyword>
<organism evidence="2 3">
    <name type="scientific">Rubripirellula lacrimiformis</name>
    <dbReference type="NCBI Taxonomy" id="1930273"/>
    <lineage>
        <taxon>Bacteria</taxon>
        <taxon>Pseudomonadati</taxon>
        <taxon>Planctomycetota</taxon>
        <taxon>Planctomycetia</taxon>
        <taxon>Pirellulales</taxon>
        <taxon>Pirellulaceae</taxon>
        <taxon>Rubripirellula</taxon>
    </lineage>
</organism>
<dbReference type="AlphaFoldDB" id="A0A517NCL6"/>
<dbReference type="Proteomes" id="UP000318538">
    <property type="component" value="Chromosome"/>
</dbReference>
<feature type="transmembrane region" description="Helical" evidence="1">
    <location>
        <begin position="130"/>
        <end position="147"/>
    </location>
</feature>
<feature type="transmembrane region" description="Helical" evidence="1">
    <location>
        <begin position="98"/>
        <end position="118"/>
    </location>
</feature>
<evidence type="ECO:0000256" key="1">
    <source>
        <dbReference type="SAM" id="Phobius"/>
    </source>
</evidence>
<feature type="transmembrane region" description="Helical" evidence="1">
    <location>
        <begin position="195"/>
        <end position="216"/>
    </location>
</feature>
<protein>
    <recommendedName>
        <fullName evidence="4">Transmembrane protein</fullName>
    </recommendedName>
</protein>
<evidence type="ECO:0000313" key="2">
    <source>
        <dbReference type="EMBL" id="QDT04882.1"/>
    </source>
</evidence>
<dbReference type="EMBL" id="CP036525">
    <property type="protein sequence ID" value="QDT04882.1"/>
    <property type="molecule type" value="Genomic_DNA"/>
</dbReference>
<feature type="transmembrane region" description="Helical" evidence="1">
    <location>
        <begin position="12"/>
        <end position="32"/>
    </location>
</feature>
<feature type="transmembrane region" description="Helical" evidence="1">
    <location>
        <begin position="154"/>
        <end position="175"/>
    </location>
</feature>
<evidence type="ECO:0008006" key="4">
    <source>
        <dbReference type="Google" id="ProtNLM"/>
    </source>
</evidence>
<keyword evidence="3" id="KW-1185">Reference proteome</keyword>
<accession>A0A517NCL6</accession>
<sequence length="330" mass="36824">MNEPKQDFLPILCLRLGALLCFGGWTWVHYYWEAPYGVLLWQDSTFQMATRLGISWDEFVGTGADDGFVQKWIARIWWLYLVCVVLTLTVRRKSRIQMCGLLLGSGLLMWLCYAKYVAALRQLPMFVEHGSQMLIPILLVSALALGARHRVTVSIAMVAVVMTFAGHGSYALGIWPTPANFYAMTSVILGVEYSTAQTLLRVAGVLDFVVCVGIFVPYLRHACVWYAVVWGFLTAAARPVAGMSWGLNYWGADQYLHEAVLRAPHFLVPLYLWMIWRQPKHAIDAVVVADLQTESSLQDVDSSKRLPKGGSASTLLVRPGLLSPDGQPLL</sequence>
<name>A0A517NCL6_9BACT</name>
<evidence type="ECO:0000313" key="3">
    <source>
        <dbReference type="Proteomes" id="UP000318538"/>
    </source>
</evidence>
<gene>
    <name evidence="2" type="ORF">K227x_32790</name>
</gene>
<feature type="transmembrane region" description="Helical" evidence="1">
    <location>
        <begin position="223"/>
        <end position="247"/>
    </location>
</feature>
<dbReference type="KEGG" id="rlc:K227x_32790"/>
<keyword evidence="1" id="KW-1133">Transmembrane helix</keyword>